<proteinExistence type="predicted"/>
<protein>
    <submittedName>
        <fullName evidence="2">Uncharacterized protein</fullName>
    </submittedName>
</protein>
<sequence length="532" mass="61079">MNKNQRRVSRRRENSSRTSANKSKGTNDDAHSLYKAKSKDKSAHGHDRCCYVRPERSDFGQSFKNISLDKYRPRPSTAEQHNPRAVTPENLMPSAASLEKLMPSAPSPQQLIRIAPSPERFMPSGRSPERFMPSGHSPERIMPSTASPERFMPSAASPERFMPSAHSPEMFMLGDANPVKLMPSVISRERLIPSAISRQQLMPSAASREKHNHLEPKRRSEQYQTMLEDQYGFDPSIIQLKGLKKLVCDHSTKIDFHLDYADQMTGAAPAYVERASSSQWQTVNSIDDIDRLLIEDDRIPGTRERIPKEIFISEVPRVKIIAEKFSKYKKNNLELRRLDEKVVCVEYDIFDQYEEVLKPTQRMRAFFSIKPVFDDSKNKEGGALPTLSTNIKRKFNILDEDLKKLTDKEIEILDGKIEENHSYLEDLRRILKRKKFTNRKKNKNSLDLQSLYNMARLDGLTSGYDYSEPNFLSKAALQEVKDLILQRCASSIHGIRRSRVKRRKERDSALDIGLVSESIVAELLQEDTKLKV</sequence>
<dbReference type="EMBL" id="KZ150257">
    <property type="protein sequence ID" value="PZC71782.1"/>
    <property type="molecule type" value="Genomic_DNA"/>
</dbReference>
<name>A0A2W1B7A9_HELAM</name>
<dbReference type="AlphaFoldDB" id="A0A2W1B7A9"/>
<evidence type="ECO:0000313" key="3">
    <source>
        <dbReference type="Proteomes" id="UP000249218"/>
    </source>
</evidence>
<keyword evidence="3" id="KW-1185">Reference proteome</keyword>
<feature type="region of interest" description="Disordered" evidence="1">
    <location>
        <begin position="1"/>
        <end position="47"/>
    </location>
</feature>
<organism evidence="2 3">
    <name type="scientific">Helicoverpa armigera</name>
    <name type="common">Cotton bollworm</name>
    <name type="synonym">Heliothis armigera</name>
    <dbReference type="NCBI Taxonomy" id="29058"/>
    <lineage>
        <taxon>Eukaryota</taxon>
        <taxon>Metazoa</taxon>
        <taxon>Ecdysozoa</taxon>
        <taxon>Arthropoda</taxon>
        <taxon>Hexapoda</taxon>
        <taxon>Insecta</taxon>
        <taxon>Pterygota</taxon>
        <taxon>Neoptera</taxon>
        <taxon>Endopterygota</taxon>
        <taxon>Lepidoptera</taxon>
        <taxon>Glossata</taxon>
        <taxon>Ditrysia</taxon>
        <taxon>Noctuoidea</taxon>
        <taxon>Noctuidae</taxon>
        <taxon>Heliothinae</taxon>
        <taxon>Helicoverpa</taxon>
    </lineage>
</organism>
<evidence type="ECO:0000313" key="2">
    <source>
        <dbReference type="EMBL" id="PZC71782.1"/>
    </source>
</evidence>
<dbReference type="PANTHER" id="PTHR21523:SF14">
    <property type="entry name" value="EXPORTED REPETITIVE PROTEIN"/>
    <property type="match status" value="1"/>
</dbReference>
<feature type="region of interest" description="Disordered" evidence="1">
    <location>
        <begin position="63"/>
        <end position="88"/>
    </location>
</feature>
<dbReference type="Proteomes" id="UP000249218">
    <property type="component" value="Unassembled WGS sequence"/>
</dbReference>
<feature type="compositionally biased region" description="Basic residues" evidence="1">
    <location>
        <begin position="1"/>
        <end position="10"/>
    </location>
</feature>
<dbReference type="OrthoDB" id="7476648at2759"/>
<gene>
    <name evidence="2" type="primary">HaOG212445</name>
    <name evidence="2" type="ORF">B5X24_HaOG212445</name>
</gene>
<reference evidence="2 3" key="1">
    <citation type="journal article" date="2017" name="BMC Biol.">
        <title>Genomic innovations, transcriptional plasticity and gene loss underlying the evolution and divergence of two highly polyphagous and invasive Helicoverpa pest species.</title>
        <authorList>
            <person name="Pearce S.L."/>
            <person name="Clarke D.F."/>
            <person name="East P.D."/>
            <person name="Elfekih S."/>
            <person name="Gordon K.H."/>
            <person name="Jermiin L.S."/>
            <person name="McGaughran A."/>
            <person name="Oakeshott J.G."/>
            <person name="Papanikolaou A."/>
            <person name="Perera O.P."/>
            <person name="Rane R.V."/>
            <person name="Richards S."/>
            <person name="Tay W.T."/>
            <person name="Walsh T.K."/>
            <person name="Anderson A."/>
            <person name="Anderson C.J."/>
            <person name="Asgari S."/>
            <person name="Board P.G."/>
            <person name="Bretschneider A."/>
            <person name="Campbell P.M."/>
            <person name="Chertemps T."/>
            <person name="Christeller J.T."/>
            <person name="Coppin C.W."/>
            <person name="Downes S.J."/>
            <person name="Duan G."/>
            <person name="Farnsworth C.A."/>
            <person name="Good R.T."/>
            <person name="Han L.B."/>
            <person name="Han Y.C."/>
            <person name="Hatje K."/>
            <person name="Horne I."/>
            <person name="Huang Y.P."/>
            <person name="Hughes D.S."/>
            <person name="Jacquin-Joly E."/>
            <person name="James W."/>
            <person name="Jhangiani S."/>
            <person name="Kollmar M."/>
            <person name="Kuwar S.S."/>
            <person name="Li S."/>
            <person name="Liu N.Y."/>
            <person name="Maibeche M.T."/>
            <person name="Miller J.R."/>
            <person name="Montagne N."/>
            <person name="Perry T."/>
            <person name="Qu J."/>
            <person name="Song S.V."/>
            <person name="Sutton G.G."/>
            <person name="Vogel H."/>
            <person name="Walenz B.P."/>
            <person name="Xu W."/>
            <person name="Zhang H.J."/>
            <person name="Zou Z."/>
            <person name="Batterham P."/>
            <person name="Edwards O.R."/>
            <person name="Feyereisen R."/>
            <person name="Gibbs R.A."/>
            <person name="Heckel D.G."/>
            <person name="McGrath A."/>
            <person name="Robin C."/>
            <person name="Scherer S.E."/>
            <person name="Worley K.C."/>
            <person name="Wu Y.D."/>
        </authorList>
    </citation>
    <scope>NUCLEOTIDE SEQUENCE [LARGE SCALE GENOMIC DNA]</scope>
    <source>
        <strain evidence="2">Harm_GR_Male_#8</strain>
        <tissue evidence="2">Whole organism</tissue>
    </source>
</reference>
<accession>A0A2W1B7A9</accession>
<dbReference type="PANTHER" id="PTHR21523">
    <property type="match status" value="1"/>
</dbReference>
<feature type="compositionally biased region" description="Basic and acidic residues" evidence="1">
    <location>
        <begin position="25"/>
        <end position="47"/>
    </location>
</feature>
<evidence type="ECO:0000256" key="1">
    <source>
        <dbReference type="SAM" id="MobiDB-lite"/>
    </source>
</evidence>